<proteinExistence type="predicted"/>
<evidence type="ECO:0000313" key="2">
    <source>
        <dbReference type="Proteomes" id="UP000619260"/>
    </source>
</evidence>
<sequence>MEISAVRKGLAAVVAAAIPELNCFGYVPNSIPEPAFVAGEVEVDFNKAMNRGLDQVSVRCRVLVSRAEDEAGQALLDAYLSGSGPESIRAAIEGTPGVSQTLGGVCDDLVVERIRGYRMYTVAGTEFYGAEFLVTVIGKG</sequence>
<dbReference type="AlphaFoldDB" id="A0A8J3YX17"/>
<organism evidence="1 2">
    <name type="scientific">Virgisporangium aliadipatigenens</name>
    <dbReference type="NCBI Taxonomy" id="741659"/>
    <lineage>
        <taxon>Bacteria</taxon>
        <taxon>Bacillati</taxon>
        <taxon>Actinomycetota</taxon>
        <taxon>Actinomycetes</taxon>
        <taxon>Micromonosporales</taxon>
        <taxon>Micromonosporaceae</taxon>
        <taxon>Virgisporangium</taxon>
    </lineage>
</organism>
<gene>
    <name evidence="1" type="ORF">Val02_82070</name>
</gene>
<keyword evidence="2" id="KW-1185">Reference proteome</keyword>
<dbReference type="EMBL" id="BOPF01000046">
    <property type="protein sequence ID" value="GIJ51321.1"/>
    <property type="molecule type" value="Genomic_DNA"/>
</dbReference>
<evidence type="ECO:0000313" key="1">
    <source>
        <dbReference type="EMBL" id="GIJ51321.1"/>
    </source>
</evidence>
<accession>A0A8J3YX17</accession>
<protein>
    <submittedName>
        <fullName evidence="1">Uncharacterized protein</fullName>
    </submittedName>
</protein>
<reference evidence="1" key="1">
    <citation type="submission" date="2021-01" db="EMBL/GenBank/DDBJ databases">
        <title>Whole genome shotgun sequence of Virgisporangium aliadipatigenens NBRC 105644.</title>
        <authorList>
            <person name="Komaki H."/>
            <person name="Tamura T."/>
        </authorList>
    </citation>
    <scope>NUCLEOTIDE SEQUENCE</scope>
    <source>
        <strain evidence="1">NBRC 105644</strain>
    </source>
</reference>
<name>A0A8J3YX17_9ACTN</name>
<dbReference type="RefSeq" id="WP_203904726.1">
    <property type="nucleotide sequence ID" value="NZ_BOPF01000046.1"/>
</dbReference>
<comment type="caution">
    <text evidence="1">The sequence shown here is derived from an EMBL/GenBank/DDBJ whole genome shotgun (WGS) entry which is preliminary data.</text>
</comment>
<dbReference type="Proteomes" id="UP000619260">
    <property type="component" value="Unassembled WGS sequence"/>
</dbReference>